<keyword evidence="1" id="KW-0472">Membrane</keyword>
<dbReference type="EMBL" id="JAEMEF010000010">
    <property type="protein sequence ID" value="MBL7560454.1"/>
    <property type="molecule type" value="Genomic_DNA"/>
</dbReference>
<keyword evidence="1" id="KW-0812">Transmembrane</keyword>
<proteinExistence type="predicted"/>
<feature type="transmembrane region" description="Helical" evidence="1">
    <location>
        <begin position="80"/>
        <end position="98"/>
    </location>
</feature>
<dbReference type="Gene3D" id="3.40.720.10">
    <property type="entry name" value="Alkaline Phosphatase, subunit A"/>
    <property type="match status" value="1"/>
</dbReference>
<evidence type="ECO:0000313" key="3">
    <source>
        <dbReference type="EMBL" id="MBL7560454.1"/>
    </source>
</evidence>
<feature type="transmembrane region" description="Helical" evidence="1">
    <location>
        <begin position="104"/>
        <end position="123"/>
    </location>
</feature>
<accession>A0ABS1WMU7</accession>
<evidence type="ECO:0000256" key="1">
    <source>
        <dbReference type="SAM" id="Phobius"/>
    </source>
</evidence>
<dbReference type="SUPFAM" id="SSF53649">
    <property type="entry name" value="Alkaline phosphatase-like"/>
    <property type="match status" value="1"/>
</dbReference>
<protein>
    <submittedName>
        <fullName evidence="3">Sulfatase-like hydrolase/transferase</fullName>
    </submittedName>
</protein>
<feature type="transmembrane region" description="Helical" evidence="1">
    <location>
        <begin position="12"/>
        <end position="32"/>
    </location>
</feature>
<evidence type="ECO:0000313" key="4">
    <source>
        <dbReference type="Proteomes" id="UP000605013"/>
    </source>
</evidence>
<gene>
    <name evidence="3" type="ORF">JAO71_11635</name>
</gene>
<dbReference type="Pfam" id="PF00884">
    <property type="entry name" value="Sulfatase"/>
    <property type="match status" value="1"/>
</dbReference>
<feature type="domain" description="Sulfatase N-terminal" evidence="2">
    <location>
        <begin position="216"/>
        <end position="399"/>
    </location>
</feature>
<evidence type="ECO:0000259" key="2">
    <source>
        <dbReference type="Pfam" id="PF00884"/>
    </source>
</evidence>
<dbReference type="Proteomes" id="UP000605013">
    <property type="component" value="Unassembled WGS sequence"/>
</dbReference>
<keyword evidence="1" id="KW-1133">Transmembrane helix</keyword>
<feature type="transmembrane region" description="Helical" evidence="1">
    <location>
        <begin position="44"/>
        <end position="68"/>
    </location>
</feature>
<dbReference type="RefSeq" id="WP_203000956.1">
    <property type="nucleotide sequence ID" value="NZ_JAEMEF010000010.1"/>
</dbReference>
<keyword evidence="4" id="KW-1185">Reference proteome</keyword>
<dbReference type="InterPro" id="IPR000917">
    <property type="entry name" value="Sulfatase_N"/>
</dbReference>
<comment type="caution">
    <text evidence="3">The sequence shown here is derived from an EMBL/GenBank/DDBJ whole genome shotgun (WGS) entry which is preliminary data.</text>
</comment>
<organism evidence="3 4">
    <name type="scientific">Olleya sediminilitoris</name>
    <dbReference type="NCBI Taxonomy" id="2795739"/>
    <lineage>
        <taxon>Bacteria</taxon>
        <taxon>Pseudomonadati</taxon>
        <taxon>Bacteroidota</taxon>
        <taxon>Flavobacteriia</taxon>
        <taxon>Flavobacteriales</taxon>
        <taxon>Flavobacteriaceae</taxon>
    </lineage>
</organism>
<reference evidence="3 4" key="1">
    <citation type="submission" date="2020-12" db="EMBL/GenBank/DDBJ databases">
        <title>Olleya sediminilitoris sp. nov., isolated from a tidal flat.</title>
        <authorList>
            <person name="Park S."/>
            <person name="Yoon J.-H."/>
        </authorList>
    </citation>
    <scope>NUCLEOTIDE SEQUENCE [LARGE SCALE GENOMIC DNA]</scope>
    <source>
        <strain evidence="3 4">YSTF-M6</strain>
    </source>
</reference>
<sequence>MKKRILKFVNSEADYPVITGLASGLYPMFYYYNSNFTQVNSFYQFFFFLLVYLAIPVIVMLSISFLLTKTTFLKTYKKQLYLGVNISWFGYLLMISTIGISAKYLFFIAFLSIICAIAFYNFFKKIVVFQLLLGLLSSVMFVPILLRHFSYNNQWLDQPDAIKNVTFKTKPNIYMIQVDGYVNLEVLNKGYYDFDNSNFNNYLKTNGFKNYKNYRSNYFSTLSSNSSLFAMKHHYYSEPVKAFNELINARQVIVTDNPVLQIFKKNNYKTHLLLEHPYFLVNRPKIGYDYCNINPSEIAYNDKGFSVKKEVLKDLQQVLSQELVSPSFYFIEKLLPSHITNMSADWANKKSERIAYLNRLEETNLWLKNAIEIIENKDKNALIIISADHGGFVGFNNTKESATKVEDKGLIYSIYSAMLSIKWNDQSPDFDYKFITPVNFFRILFSHLSQDKKHLNYLEEDSSYIIIDKGAPFGVYKYIDAEGNTVFNPLSN</sequence>
<feature type="transmembrane region" description="Helical" evidence="1">
    <location>
        <begin position="128"/>
        <end position="146"/>
    </location>
</feature>
<dbReference type="InterPro" id="IPR017850">
    <property type="entry name" value="Alkaline_phosphatase_core_sf"/>
</dbReference>
<name>A0ABS1WMU7_9FLAO</name>